<dbReference type="Proteomes" id="UP001273166">
    <property type="component" value="Unassembled WGS sequence"/>
</dbReference>
<evidence type="ECO:0000313" key="1">
    <source>
        <dbReference type="EMBL" id="KAK3307191.1"/>
    </source>
</evidence>
<name>A0AAJ0GW21_9PEZI</name>
<evidence type="ECO:0008006" key="3">
    <source>
        <dbReference type="Google" id="ProtNLM"/>
    </source>
</evidence>
<dbReference type="RefSeq" id="XP_062722971.1">
    <property type="nucleotide sequence ID" value="XM_062866873.1"/>
</dbReference>
<gene>
    <name evidence="1" type="ORF">B0T15DRAFT_492683</name>
</gene>
<reference evidence="1" key="1">
    <citation type="journal article" date="2023" name="Mol. Phylogenet. Evol.">
        <title>Genome-scale phylogeny and comparative genomics of the fungal order Sordariales.</title>
        <authorList>
            <person name="Hensen N."/>
            <person name="Bonometti L."/>
            <person name="Westerberg I."/>
            <person name="Brannstrom I.O."/>
            <person name="Guillou S."/>
            <person name="Cros-Aarteil S."/>
            <person name="Calhoun S."/>
            <person name="Haridas S."/>
            <person name="Kuo A."/>
            <person name="Mondo S."/>
            <person name="Pangilinan J."/>
            <person name="Riley R."/>
            <person name="LaButti K."/>
            <person name="Andreopoulos B."/>
            <person name="Lipzen A."/>
            <person name="Chen C."/>
            <person name="Yan M."/>
            <person name="Daum C."/>
            <person name="Ng V."/>
            <person name="Clum A."/>
            <person name="Steindorff A."/>
            <person name="Ohm R.A."/>
            <person name="Martin F."/>
            <person name="Silar P."/>
            <person name="Natvig D.O."/>
            <person name="Lalanne C."/>
            <person name="Gautier V."/>
            <person name="Ament-Velasquez S.L."/>
            <person name="Kruys A."/>
            <person name="Hutchinson M.I."/>
            <person name="Powell A.J."/>
            <person name="Barry K."/>
            <person name="Miller A.N."/>
            <person name="Grigoriev I.V."/>
            <person name="Debuchy R."/>
            <person name="Gladieux P."/>
            <person name="Hiltunen Thoren M."/>
            <person name="Johannesson H."/>
        </authorList>
    </citation>
    <scope>NUCLEOTIDE SEQUENCE</scope>
    <source>
        <strain evidence="1">CBS 333.67</strain>
    </source>
</reference>
<reference evidence="1" key="2">
    <citation type="submission" date="2023-06" db="EMBL/GenBank/DDBJ databases">
        <authorList>
            <consortium name="Lawrence Berkeley National Laboratory"/>
            <person name="Mondo S.J."/>
            <person name="Hensen N."/>
            <person name="Bonometti L."/>
            <person name="Westerberg I."/>
            <person name="Brannstrom I.O."/>
            <person name="Guillou S."/>
            <person name="Cros-Aarteil S."/>
            <person name="Calhoun S."/>
            <person name="Haridas S."/>
            <person name="Kuo A."/>
            <person name="Pangilinan J."/>
            <person name="Riley R."/>
            <person name="Labutti K."/>
            <person name="Andreopoulos B."/>
            <person name="Lipzen A."/>
            <person name="Chen C."/>
            <person name="Yanf M."/>
            <person name="Daum C."/>
            <person name="Ng V."/>
            <person name="Clum A."/>
            <person name="Steindorff A."/>
            <person name="Ohm R."/>
            <person name="Martin F."/>
            <person name="Silar P."/>
            <person name="Natvig D."/>
            <person name="Lalanne C."/>
            <person name="Gautier V."/>
            <person name="Ament-Velasquez S.L."/>
            <person name="Kruys A."/>
            <person name="Hutchinson M.I."/>
            <person name="Powell A.J."/>
            <person name="Barry K."/>
            <person name="Miller A.N."/>
            <person name="Grigoriev I.V."/>
            <person name="Debuchy R."/>
            <person name="Gladieux P."/>
            <person name="Thoren M.H."/>
            <person name="Johannesson H."/>
        </authorList>
    </citation>
    <scope>NUCLEOTIDE SEQUENCE</scope>
    <source>
        <strain evidence="1">CBS 333.67</strain>
    </source>
</reference>
<dbReference type="GeneID" id="87885702"/>
<evidence type="ECO:0000313" key="2">
    <source>
        <dbReference type="Proteomes" id="UP001273166"/>
    </source>
</evidence>
<proteinExistence type="predicted"/>
<dbReference type="InterPro" id="IPR036291">
    <property type="entry name" value="NAD(P)-bd_dom_sf"/>
</dbReference>
<accession>A0AAJ0GW21</accession>
<comment type="caution">
    <text evidence="1">The sequence shown here is derived from an EMBL/GenBank/DDBJ whole genome shotgun (WGS) entry which is preliminary data.</text>
</comment>
<dbReference type="Gene3D" id="3.40.50.720">
    <property type="entry name" value="NAD(P)-binding Rossmann-like Domain"/>
    <property type="match status" value="1"/>
</dbReference>
<sequence length="321" mass="35436">MPLPIVVVPASTKAGRETIRQLLEAESKPIVCGIYRDTSRAPSDFTQNPNFEASKGDVGTGAGLDYSSADTVFYIPPPTYDGTDQGEWATRCANNAKRAIRDASSVSRDSSSFRLWARSITMTLHGILRLNHISDTILKDAAQEVITVRPGFFYDEFAHAFEAARADPPVFHAWITRVDHKIPMVSIKDISMLPGGIIEDNFEDDESTVRGDIELVDTLRELAAKGTENEFDLWRDTGISSEMRLCGPLQSSNYVAVLLIKYTEYTDDAFTAKGLSSLKLRVNPEVAKVQKQSIEIIKNWVSQAFVGKANIVCSVVPSDQL</sequence>
<protein>
    <recommendedName>
        <fullName evidence="3">NAD(P)-binding domain-containing protein</fullName>
    </recommendedName>
</protein>
<dbReference type="AlphaFoldDB" id="A0AAJ0GW21"/>
<dbReference type="Gene3D" id="3.90.25.10">
    <property type="entry name" value="UDP-galactose 4-epimerase, domain 1"/>
    <property type="match status" value="1"/>
</dbReference>
<dbReference type="EMBL" id="JAUDZG010000003">
    <property type="protein sequence ID" value="KAK3307191.1"/>
    <property type="molecule type" value="Genomic_DNA"/>
</dbReference>
<organism evidence="1 2">
    <name type="scientific">Chaetomium strumarium</name>
    <dbReference type="NCBI Taxonomy" id="1170767"/>
    <lineage>
        <taxon>Eukaryota</taxon>
        <taxon>Fungi</taxon>
        <taxon>Dikarya</taxon>
        <taxon>Ascomycota</taxon>
        <taxon>Pezizomycotina</taxon>
        <taxon>Sordariomycetes</taxon>
        <taxon>Sordariomycetidae</taxon>
        <taxon>Sordariales</taxon>
        <taxon>Chaetomiaceae</taxon>
        <taxon>Chaetomium</taxon>
    </lineage>
</organism>
<keyword evidence="2" id="KW-1185">Reference proteome</keyword>
<dbReference type="SUPFAM" id="SSF51735">
    <property type="entry name" value="NAD(P)-binding Rossmann-fold domains"/>
    <property type="match status" value="1"/>
</dbReference>